<dbReference type="Gene3D" id="3.10.450.620">
    <property type="entry name" value="JHP933, nucleotidyltransferase-like core domain"/>
    <property type="match status" value="1"/>
</dbReference>
<evidence type="ECO:0008006" key="3">
    <source>
        <dbReference type="Google" id="ProtNLM"/>
    </source>
</evidence>
<dbReference type="AlphaFoldDB" id="A0A0G0Z029"/>
<comment type="caution">
    <text evidence="1">The sequence shown here is derived from an EMBL/GenBank/DDBJ whole genome shotgun (WGS) entry which is preliminary data.</text>
</comment>
<reference evidence="1 2" key="1">
    <citation type="journal article" date="2015" name="Nature">
        <title>rRNA introns, odd ribosomes, and small enigmatic genomes across a large radiation of phyla.</title>
        <authorList>
            <person name="Brown C.T."/>
            <person name="Hug L.A."/>
            <person name="Thomas B.C."/>
            <person name="Sharon I."/>
            <person name="Castelle C.J."/>
            <person name="Singh A."/>
            <person name="Wilkins M.J."/>
            <person name="Williams K.H."/>
            <person name="Banfield J.F."/>
        </authorList>
    </citation>
    <scope>NUCLEOTIDE SEQUENCE [LARGE SCALE GENOMIC DNA]</scope>
</reference>
<evidence type="ECO:0000313" key="2">
    <source>
        <dbReference type="Proteomes" id="UP000034875"/>
    </source>
</evidence>
<proteinExistence type="predicted"/>
<evidence type="ECO:0000313" key="1">
    <source>
        <dbReference type="EMBL" id="KKS42124.1"/>
    </source>
</evidence>
<dbReference type="EMBL" id="LCCZ01000048">
    <property type="protein sequence ID" value="KKS42124.1"/>
    <property type="molecule type" value="Genomic_DNA"/>
</dbReference>
<gene>
    <name evidence="1" type="ORF">UV05_C0048G0009</name>
</gene>
<dbReference type="Pfam" id="PF08843">
    <property type="entry name" value="AbiEii"/>
    <property type="match status" value="1"/>
</dbReference>
<organism evidence="1 2">
    <name type="scientific">candidate division CPR1 bacterium GW2011_GWA2_42_17</name>
    <dbReference type="NCBI Taxonomy" id="1618341"/>
    <lineage>
        <taxon>Bacteria</taxon>
        <taxon>candidate division CPR1</taxon>
    </lineage>
</organism>
<protein>
    <recommendedName>
        <fullName evidence="3">Nucleotidyl transferase AbiEii/AbiGii toxin family protein</fullName>
    </recommendedName>
</protein>
<dbReference type="InterPro" id="IPR014942">
    <property type="entry name" value="AbiEii"/>
</dbReference>
<accession>A0A0G0Z029</accession>
<name>A0A0G0Z029_9BACT</name>
<sequence length="258" mass="30259">MLTFEAIATNYPANLRPFRRNILREYLQYKILQSLFGSPLAGKLSFIGGTALRIVHGNTRFSEDLDFDTFDLNREEFDRLAQIVKKSLELEGYQVETKNVYKKAFRCYVRFPKLLFEYGLSPIEEEKILVQFDTFGHEFKYRPERVILNKFDVFTEIFVTPADILLSQKIYAAMTRKRTKGRDFFDIVFLLGKTKPNYKYLKAKMDIADAKILKKRLVSFCRGLDFSMLAKEVQPFLFSPNDNQRILAFPEFIKSAEL</sequence>
<dbReference type="Proteomes" id="UP000034875">
    <property type="component" value="Unassembled WGS sequence"/>
</dbReference>